<evidence type="ECO:0000313" key="1">
    <source>
        <dbReference type="EMBL" id="AEI48932.1"/>
    </source>
</evidence>
<gene>
    <name evidence="1" type="ordered locus">Runsl_2528</name>
</gene>
<organism evidence="1 2">
    <name type="scientific">Runella slithyformis (strain ATCC 29530 / DSM 19594 / LMG 11500 / NCIMB 11436 / LSU 4)</name>
    <dbReference type="NCBI Taxonomy" id="761193"/>
    <lineage>
        <taxon>Bacteria</taxon>
        <taxon>Pseudomonadati</taxon>
        <taxon>Bacteroidota</taxon>
        <taxon>Cytophagia</taxon>
        <taxon>Cytophagales</taxon>
        <taxon>Spirosomataceae</taxon>
        <taxon>Runella</taxon>
    </lineage>
</organism>
<name>A0A7U3ZKJ7_RUNSL</name>
<sequence>MNSSPRKPLSLTIVNRHYPPNPGITGESAWDLTKYLIEHHGIDVRIVHVRRSDLGGGQIRLPIGKTFQIGTLYKGNKGILKLAAGFFDGFFLMLKTLQVRRGPVLCMTSPPLLPFWASWLLPLFGIRWGLWSMDLFPEGFVADGVIKESNPVYRFVRWITYRFAPSHLFSLGPNQAVYIQKKYGRALPATILPCGVLLDQPRDPTPPEWRKEDGKIYFGYAGNLGDAHSSDFLLAFIHAFDPQKHHLILALYGTKSEAVLKVAAVKEGITLLKNVPRSQLSYIDVHLVSLLPKWTHIAVPSKAVSSVCAGGAILFCGSKEADTWAVLQRAGWYIDETGELTSQLNQFLSQLTPEEAALKQTAATQLAIELQKTLQAAYEDIATFCDCIPISKNY</sequence>
<dbReference type="KEGG" id="rsi:Runsl_2528"/>
<keyword evidence="2" id="KW-1185">Reference proteome</keyword>
<evidence type="ECO:0000313" key="2">
    <source>
        <dbReference type="Proteomes" id="UP000000493"/>
    </source>
</evidence>
<dbReference type="EMBL" id="CP002859">
    <property type="protein sequence ID" value="AEI48932.1"/>
    <property type="molecule type" value="Genomic_DNA"/>
</dbReference>
<reference evidence="1 2" key="2">
    <citation type="journal article" date="2012" name="Stand. Genomic Sci.">
        <title>Complete genome sequence of the aquatic bacterium Runella slithyformis type strain (LSU 4(T)).</title>
        <authorList>
            <person name="Copeland A."/>
            <person name="Zhang X."/>
            <person name="Misra M."/>
            <person name="Lapidus A."/>
            <person name="Nolan M."/>
            <person name="Lucas S."/>
            <person name="Deshpande S."/>
            <person name="Cheng J.F."/>
            <person name="Tapia R."/>
            <person name="Goodwin L.A."/>
            <person name="Pitluck S."/>
            <person name="Liolios K."/>
            <person name="Pagani I."/>
            <person name="Ivanova N."/>
            <person name="Mikhailova N."/>
            <person name="Pati A."/>
            <person name="Chen A."/>
            <person name="Palaniappan K."/>
            <person name="Land M."/>
            <person name="Hauser L."/>
            <person name="Pan C."/>
            <person name="Jeffries C.D."/>
            <person name="Detter J.C."/>
            <person name="Brambilla E.M."/>
            <person name="Rohde M."/>
            <person name="Djao O.D."/>
            <person name="Goker M."/>
            <person name="Sikorski J."/>
            <person name="Tindall B.J."/>
            <person name="Woyke T."/>
            <person name="Bristow J."/>
            <person name="Eisen J.A."/>
            <person name="Markowitz V."/>
            <person name="Hugenholtz P."/>
            <person name="Kyrpides N.C."/>
            <person name="Klenk H.P."/>
            <person name="Mavromatis K."/>
        </authorList>
    </citation>
    <scope>NUCLEOTIDE SEQUENCE [LARGE SCALE GENOMIC DNA]</scope>
    <source>
        <strain evidence="2">ATCC 29530 / DSM 19594 / LMG 11500 / NCIMB 11436 / LSU 4</strain>
    </source>
</reference>
<dbReference type="Proteomes" id="UP000000493">
    <property type="component" value="Chromosome"/>
</dbReference>
<dbReference type="RefSeq" id="WP_013928243.1">
    <property type="nucleotide sequence ID" value="NC_015703.1"/>
</dbReference>
<accession>A0A7U3ZKJ7</accession>
<protein>
    <recommendedName>
        <fullName evidence="3">Glycosyltransferase family 4 protein</fullName>
    </recommendedName>
</protein>
<dbReference type="AlphaFoldDB" id="A0A7U3ZKJ7"/>
<reference evidence="2" key="1">
    <citation type="submission" date="2011-06" db="EMBL/GenBank/DDBJ databases">
        <title>The complete genome of chromosome of Runella slithyformis DSM 19594.</title>
        <authorList>
            <consortium name="US DOE Joint Genome Institute (JGI-PGF)"/>
            <person name="Lucas S."/>
            <person name="Han J."/>
            <person name="Lapidus A."/>
            <person name="Bruce D."/>
            <person name="Goodwin L."/>
            <person name="Pitluck S."/>
            <person name="Peters L."/>
            <person name="Kyrpides N."/>
            <person name="Mavromatis K."/>
            <person name="Ivanova N."/>
            <person name="Ovchinnikova G."/>
            <person name="Zhang X."/>
            <person name="Misra M."/>
            <person name="Detter J.C."/>
            <person name="Tapia R."/>
            <person name="Han C."/>
            <person name="Land M."/>
            <person name="Hauser L."/>
            <person name="Markowitz V."/>
            <person name="Cheng J.-F."/>
            <person name="Hugenholtz P."/>
            <person name="Woyke T."/>
            <person name="Wu D."/>
            <person name="Tindall B."/>
            <person name="Faehrich R."/>
            <person name="Brambilla E."/>
            <person name="Klenk H.-P."/>
            <person name="Eisen J.A."/>
        </authorList>
    </citation>
    <scope>NUCLEOTIDE SEQUENCE [LARGE SCALE GENOMIC DNA]</scope>
    <source>
        <strain evidence="2">ATCC 29530 / DSM 19594 / LMG 11500 / NCIMB 11436 / LSU 4</strain>
    </source>
</reference>
<dbReference type="SUPFAM" id="SSF53756">
    <property type="entry name" value="UDP-Glycosyltransferase/glycogen phosphorylase"/>
    <property type="match status" value="1"/>
</dbReference>
<proteinExistence type="predicted"/>
<evidence type="ECO:0008006" key="3">
    <source>
        <dbReference type="Google" id="ProtNLM"/>
    </source>
</evidence>